<dbReference type="Gramene" id="OIT22801">
    <property type="protein sequence ID" value="OIT22801"/>
    <property type="gene ID" value="A4A49_31374"/>
</dbReference>
<feature type="region of interest" description="Disordered" evidence="1">
    <location>
        <begin position="219"/>
        <end position="259"/>
    </location>
</feature>
<gene>
    <name evidence="3" type="ORF">A4A49_31374</name>
</gene>
<dbReference type="EMBL" id="MJEQ01003488">
    <property type="protein sequence ID" value="OIT22801.1"/>
    <property type="molecule type" value="Genomic_DNA"/>
</dbReference>
<protein>
    <recommendedName>
        <fullName evidence="2">DUF4283 domain-containing protein</fullName>
    </recommendedName>
</protein>
<sequence>MRSLTHVALKQIEYLHGEPIVYWKKNEVKQPISQQGLQLAVLGKFSYGKPVIQELRKAIPIQCELKGPCSIGLIKDCDVLIKLSLMEDYIHLLSKPAFCLKVQGDMWQMRCTKWNPWQFEEGEVDEGKGKEQVGTTTSTTKVLTSDKVLGKPPPNNARQEWMQRRMNKYQRDKRGHIIEETFGKEVINVEDKGKEQGVSTKNKFAALEVKEIDQTTLRIPDGKGEDKAAKDGTSNPTGEGIHKEEAISSPNPMDTGNEVDIRRERTVNWVARRFGAALEDINFTINYSCQEIPSQTIDDHSRGLGATEATSGFEGHATGNPNVQETRVDVLQTTMIQHTTGLTRVGNGSPNEARINEGAGGEATVMNKSNGTVNPSITGEVSTTAAAQVIDELGVGPIDNTYTRVLNDSVGLGHQIVAGKMVDLNGKVNSAIGATMNPSLGSVYELRFRAIQEAIGDKEQIRQVIPHERIEHAIVPKVSGAIQAVPIAYALGAWQPMQIQINVPLMSPNQILPDIITHNVVPMDIQNTVLEQGQLEDEGEDESAAGNFKAVAREADLSPRVGDKSSKKEKKQGQYKEVHRPKRILPKRAVSQTK</sequence>
<feature type="compositionally biased region" description="Acidic residues" evidence="1">
    <location>
        <begin position="534"/>
        <end position="543"/>
    </location>
</feature>
<name>A0A1J6KUN3_NICAT</name>
<evidence type="ECO:0000313" key="4">
    <source>
        <dbReference type="Proteomes" id="UP000187609"/>
    </source>
</evidence>
<accession>A0A1J6KUN3</accession>
<organism evidence="3 4">
    <name type="scientific">Nicotiana attenuata</name>
    <name type="common">Coyote tobacco</name>
    <dbReference type="NCBI Taxonomy" id="49451"/>
    <lineage>
        <taxon>Eukaryota</taxon>
        <taxon>Viridiplantae</taxon>
        <taxon>Streptophyta</taxon>
        <taxon>Embryophyta</taxon>
        <taxon>Tracheophyta</taxon>
        <taxon>Spermatophyta</taxon>
        <taxon>Magnoliopsida</taxon>
        <taxon>eudicotyledons</taxon>
        <taxon>Gunneridae</taxon>
        <taxon>Pentapetalae</taxon>
        <taxon>asterids</taxon>
        <taxon>lamiids</taxon>
        <taxon>Solanales</taxon>
        <taxon>Solanaceae</taxon>
        <taxon>Nicotianoideae</taxon>
        <taxon>Nicotianeae</taxon>
        <taxon>Nicotiana</taxon>
    </lineage>
</organism>
<evidence type="ECO:0000256" key="1">
    <source>
        <dbReference type="SAM" id="MobiDB-lite"/>
    </source>
</evidence>
<evidence type="ECO:0000259" key="2">
    <source>
        <dbReference type="Pfam" id="PF14111"/>
    </source>
</evidence>
<keyword evidence="4" id="KW-1185">Reference proteome</keyword>
<feature type="compositionally biased region" description="Basic and acidic residues" evidence="1">
    <location>
        <begin position="220"/>
        <end position="230"/>
    </location>
</feature>
<evidence type="ECO:0000313" key="3">
    <source>
        <dbReference type="EMBL" id="OIT22801.1"/>
    </source>
</evidence>
<feature type="domain" description="DUF4283" evidence="2">
    <location>
        <begin position="36"/>
        <end position="117"/>
    </location>
</feature>
<feature type="region of interest" description="Disordered" evidence="1">
    <location>
        <begin position="534"/>
        <end position="594"/>
    </location>
</feature>
<reference evidence="3" key="1">
    <citation type="submission" date="2016-11" db="EMBL/GenBank/DDBJ databases">
        <title>The genome of Nicotiana attenuata.</title>
        <authorList>
            <person name="Xu S."/>
            <person name="Brockmoeller T."/>
            <person name="Gaquerel E."/>
            <person name="Navarro A."/>
            <person name="Kuhl H."/>
            <person name="Gase K."/>
            <person name="Ling Z."/>
            <person name="Zhou W."/>
            <person name="Kreitzer C."/>
            <person name="Stanke M."/>
            <person name="Tang H."/>
            <person name="Lyons E."/>
            <person name="Pandey P."/>
            <person name="Pandey S.P."/>
            <person name="Timmermann B."/>
            <person name="Baldwin I.T."/>
        </authorList>
    </citation>
    <scope>NUCLEOTIDE SEQUENCE [LARGE SCALE GENOMIC DNA]</scope>
    <source>
        <strain evidence="3">UT</strain>
    </source>
</reference>
<proteinExistence type="predicted"/>
<dbReference type="Proteomes" id="UP000187609">
    <property type="component" value="Unassembled WGS sequence"/>
</dbReference>
<dbReference type="InterPro" id="IPR025558">
    <property type="entry name" value="DUF4283"/>
</dbReference>
<comment type="caution">
    <text evidence="3">The sequence shown here is derived from an EMBL/GenBank/DDBJ whole genome shotgun (WGS) entry which is preliminary data.</text>
</comment>
<dbReference type="AlphaFoldDB" id="A0A1J6KUN3"/>
<dbReference type="Pfam" id="PF14111">
    <property type="entry name" value="DUF4283"/>
    <property type="match status" value="1"/>
</dbReference>
<feature type="compositionally biased region" description="Basic and acidic residues" evidence="1">
    <location>
        <begin position="551"/>
        <end position="578"/>
    </location>
</feature>